<evidence type="ECO:0000313" key="1">
    <source>
        <dbReference type="EMBL" id="SPP92741.1"/>
    </source>
</evidence>
<dbReference type="KEGG" id="bvz:BRAD3257_1618"/>
<evidence type="ECO:0000313" key="2">
    <source>
        <dbReference type="Proteomes" id="UP000246085"/>
    </source>
</evidence>
<dbReference type="Proteomes" id="UP000246085">
    <property type="component" value="Chromosome BRAD3257"/>
</dbReference>
<reference evidence="1 2" key="1">
    <citation type="submission" date="2018-03" db="EMBL/GenBank/DDBJ databases">
        <authorList>
            <person name="Gully D."/>
        </authorList>
    </citation>
    <scope>NUCLEOTIDE SEQUENCE [LARGE SCALE GENOMIC DNA]</scope>
    <source>
        <strain evidence="1">ORS3257</strain>
    </source>
</reference>
<sequence length="81" mass="9220">MSRVGTALSRSNAAAKYSMTLTSEVECYVPTSLVGKLRDLDHTFLRNILRSEKDHNTFRPLRSSCRHILVPRLCKSLEIVE</sequence>
<protein>
    <submittedName>
        <fullName evidence="1">Uncharacterized protein</fullName>
    </submittedName>
</protein>
<dbReference type="AlphaFoldDB" id="A0A2U3PU97"/>
<proteinExistence type="predicted"/>
<organism evidence="1 2">
    <name type="scientific">Bradyrhizobium vignae</name>
    <dbReference type="NCBI Taxonomy" id="1549949"/>
    <lineage>
        <taxon>Bacteria</taxon>
        <taxon>Pseudomonadati</taxon>
        <taxon>Pseudomonadota</taxon>
        <taxon>Alphaproteobacteria</taxon>
        <taxon>Hyphomicrobiales</taxon>
        <taxon>Nitrobacteraceae</taxon>
        <taxon>Bradyrhizobium</taxon>
    </lineage>
</organism>
<dbReference type="EMBL" id="LS398110">
    <property type="protein sequence ID" value="SPP92741.1"/>
    <property type="molecule type" value="Genomic_DNA"/>
</dbReference>
<name>A0A2U3PU97_9BRAD</name>
<gene>
    <name evidence="1" type="ORF">BRAD3257_1618</name>
</gene>
<accession>A0A2U3PU97</accession>